<accession>A0A0F8AP05</accession>
<dbReference type="AlphaFoldDB" id="A0A0F8AP05"/>
<dbReference type="InterPro" id="IPR036397">
    <property type="entry name" value="RNaseH_sf"/>
</dbReference>
<dbReference type="EMBL" id="KQ041571">
    <property type="protein sequence ID" value="KKF24969.1"/>
    <property type="molecule type" value="Genomic_DNA"/>
</dbReference>
<protein>
    <submittedName>
        <fullName evidence="1">Transposable element Tcb2 transposase</fullName>
    </submittedName>
</protein>
<proteinExistence type="predicted"/>
<gene>
    <name evidence="1" type="ORF">EH28_02837</name>
</gene>
<evidence type="ECO:0000313" key="1">
    <source>
        <dbReference type="EMBL" id="KKF24969.1"/>
    </source>
</evidence>
<reference evidence="1" key="1">
    <citation type="journal article" date="2015" name="PLoS Genet.">
        <title>Genome Sequencing of the Perciform Fish Larimichthys crocea Provides Insights into Molecular and Genetic Mechanisms of Stress Adaptation.</title>
        <authorList>
            <person name="Ao J."/>
            <person name="Mu Y."/>
            <person name="Xiang L.X."/>
            <person name="Fan D."/>
            <person name="Feng M."/>
            <person name="Zhang S."/>
            <person name="Shi Q."/>
            <person name="Zhu L.Y."/>
            <person name="Li T."/>
            <person name="Ding Y."/>
            <person name="Nie L."/>
            <person name="Li Q."/>
            <person name="Dong W.R."/>
            <person name="Jiang L."/>
            <person name="Sun B."/>
            <person name="Zhang X."/>
            <person name="Li M."/>
            <person name="Zhang H.Q."/>
            <person name="Xie S."/>
            <person name="Zhu Y."/>
            <person name="Jiang X."/>
            <person name="Wang X."/>
            <person name="Mu P."/>
            <person name="Chen W."/>
            <person name="Yue Z."/>
            <person name="Wang Z."/>
            <person name="Wang J."/>
            <person name="Shao J.Z."/>
            <person name="Chen X."/>
        </authorList>
    </citation>
    <scope>NUCLEOTIDE SEQUENCE [LARGE SCALE GENOMIC DNA]</scope>
    <source>
        <strain evidence="1">SSNF</strain>
        <tissue evidence="1">Blood</tissue>
    </source>
</reference>
<name>A0A0F8AP05_LARCR</name>
<dbReference type="GO" id="GO:0003676">
    <property type="term" value="F:nucleic acid binding"/>
    <property type="evidence" value="ECO:0007669"/>
    <property type="project" value="InterPro"/>
</dbReference>
<organism evidence="1">
    <name type="scientific">Larimichthys crocea</name>
    <name type="common">Large yellow croaker</name>
    <name type="synonym">Pseudosciaena crocea</name>
    <dbReference type="NCBI Taxonomy" id="215358"/>
    <lineage>
        <taxon>Eukaryota</taxon>
        <taxon>Metazoa</taxon>
        <taxon>Chordata</taxon>
        <taxon>Craniata</taxon>
        <taxon>Vertebrata</taxon>
        <taxon>Euteleostomi</taxon>
        <taxon>Actinopterygii</taxon>
        <taxon>Neopterygii</taxon>
        <taxon>Teleostei</taxon>
        <taxon>Neoteleostei</taxon>
        <taxon>Acanthomorphata</taxon>
        <taxon>Eupercaria</taxon>
        <taxon>Sciaenidae</taxon>
        <taxon>Larimichthys</taxon>
    </lineage>
</organism>
<dbReference type="Gene3D" id="3.30.420.10">
    <property type="entry name" value="Ribonuclease H-like superfamily/Ribonuclease H"/>
    <property type="match status" value="1"/>
</dbReference>
<sequence>MGDLYKVKEILTKEGYHSILQHHAIPCGRHLNGADFIVRQDNEHSSKLYKNYLEKKQSAGILSVMELPTQLPDLNPTELLWEQVDRMVRDLDEGRLSFHFATPCHTLWTALEWSRFHRMTRQ</sequence>